<evidence type="ECO:0000259" key="4">
    <source>
        <dbReference type="PROSITE" id="PS50879"/>
    </source>
</evidence>
<dbReference type="Gene3D" id="3.30.420.10">
    <property type="entry name" value="Ribonuclease H-like superfamily/Ribonuclease H"/>
    <property type="match status" value="2"/>
</dbReference>
<dbReference type="InterPro" id="IPR043128">
    <property type="entry name" value="Rev_trsase/Diguanyl_cyclase"/>
</dbReference>
<dbReference type="PANTHER" id="PTHR33064:SF37">
    <property type="entry name" value="RIBONUCLEASE H"/>
    <property type="match status" value="1"/>
</dbReference>
<dbReference type="AlphaFoldDB" id="A0ABC9Y8I1"/>
<reference evidence="6 7" key="1">
    <citation type="submission" date="2024-06" db="EMBL/GenBank/DDBJ databases">
        <title>The draft genome of Grus japonensis, version 3.</title>
        <authorList>
            <person name="Nabeshima K."/>
            <person name="Suzuki S."/>
            <person name="Onuma M."/>
        </authorList>
    </citation>
    <scope>NUCLEOTIDE SEQUENCE [LARGE SCALE GENOMIC DNA]</scope>
    <source>
        <strain evidence="6 7">451A</strain>
    </source>
</reference>
<dbReference type="Pfam" id="PF00075">
    <property type="entry name" value="RNase_H"/>
    <property type="match status" value="1"/>
</dbReference>
<proteinExistence type="inferred from homology"/>
<dbReference type="Gene3D" id="3.30.70.270">
    <property type="match status" value="2"/>
</dbReference>
<dbReference type="Pfam" id="PF00078">
    <property type="entry name" value="RVT_1"/>
    <property type="match status" value="1"/>
</dbReference>
<feature type="domain" description="RNase H type-1" evidence="4">
    <location>
        <begin position="826"/>
        <end position="966"/>
    </location>
</feature>
<dbReference type="InterPro" id="IPR001584">
    <property type="entry name" value="Integrase_cat-core"/>
</dbReference>
<name>A0ABC9Y8I1_GRUJA</name>
<sequence length="1259" mass="141663">MPSSVSAKQIRKLIHCADPETWDGDIWYDNDNDELVETFDLTPEPVPIRPLIKTETTNEGDDDVRTTIRTIPWSPAELAKLQEKYSRNPEESETEYVWRVSLTGGDRILLSEEEAGGYWGPGVFLTTTPGNHNYSLTTRAAYWAGGIDPQERGDPLVIKTSGFSDLAVSVQKAACIQAMYERDVLRTSPMLAPIDPARLTPLIRGLPDSLKTYVANVQDRIRATGEANAVPYCAPRVGRHNYRDQAIPTWSKFVQERVNYGRRMGWIGPTTGKPPEPPPRRVRQVHTTKPKSEFKLKFDKERERKLTRTEVLVGAANTNILGFDVLHGRVWKLPDGSVWSFAGRGDGEIAWLEEDETKAINLLEMSISLPPSRIPNVRQYPLPAATHSGIDGVVTDLEKRGIITRTHSPYNSPVWPVKKPNGQWRLTIDYRRLNANTAPLTAAVPNIAELVTQIQGASHPWMATLDVKDMFFMIPLQEHDKVQFAFTWKGIQYTFNRLPQGYKHSPTIAHNALAKVLSEIPSPQGITIYQYIDDILIGGENPEEVGHTMEGIQEKLITLGLDIPPSKCQGPAQEVKFLGVWWIKGAASIPPDTLEKIEHGQNPSSVKELQQVLGTLGYWRKHIPGFSIIARPLYNLLRKGNSWEWTKQHETALELLIRELRLFQQLGPLHPTDPIHVEWGFSEHGTHCNLWQKGPEGPERPLEFSSHSFNDDEMRYSDLEKGLLSLVRAVKRVEQIRKGQSVIIRGPFRLLDIVRKGTAPPAGIAQKPTVRKWYAYLESINDIMPITEGSIKVSKLQKDIDSTLLFQTPPSKPSPIQEAPPLKEGSDLKGVWFTDASSYRQDNEWNYKAVALEVATGEKLSETGKGSAQVGELRAVLLGARHGASHIYTESYAVFKGATEWVGHWAVNDWQVNRVPAWQTDSWKQLLEIGEQRLLHIGWVKGHDRSASIAAQFNQQVDSLTRLQKIDVVSNEHEWERLLEWLHIKRGHTGRADLYREGIARGWPISVKLCEQVVTACSQCRLRLNKDHPSKAPPLHIRDKKTLWHTWQIDYIGPLRPSGGKKYILVGVEVISGVTMATAVTAATGENTVHSLKEWFSTLPLPEEIQSDNGSHFSATVVQDWAKEEGIRWVFHTPYYPQANGIVERTNGLVKRFAKTHESGWHLRLSSAIYQLNNRWSGDGCPKMKAFCASATTLVPKADVKPGEYPTGFYAGQPVLVKMPHIGPVAMVLTTPKNLYAWEAKDSSGKLHRISTRWIVPTF</sequence>
<dbReference type="GO" id="GO:0006259">
    <property type="term" value="P:DNA metabolic process"/>
    <property type="evidence" value="ECO:0007669"/>
    <property type="project" value="UniProtKB-ARBA"/>
</dbReference>
<dbReference type="PROSITE" id="PS50994">
    <property type="entry name" value="INTEGRASE"/>
    <property type="match status" value="1"/>
</dbReference>
<dbReference type="InterPro" id="IPR051320">
    <property type="entry name" value="Viral_Replic_Matur_Polypro"/>
</dbReference>
<evidence type="ECO:0000313" key="6">
    <source>
        <dbReference type="EMBL" id="GAB0206369.1"/>
    </source>
</evidence>
<dbReference type="SUPFAM" id="SSF53098">
    <property type="entry name" value="Ribonuclease H-like"/>
    <property type="match status" value="2"/>
</dbReference>
<dbReference type="PROSITE" id="PS50878">
    <property type="entry name" value="RT_POL"/>
    <property type="match status" value="1"/>
</dbReference>
<dbReference type="SUPFAM" id="SSF56672">
    <property type="entry name" value="DNA/RNA polymerases"/>
    <property type="match status" value="1"/>
</dbReference>
<comment type="similarity">
    <text evidence="1">Belongs to the beta type-B retroviral polymerase family. HERV class-II K(HML-2) pol subfamily.</text>
</comment>
<dbReference type="Proteomes" id="UP001623348">
    <property type="component" value="Unassembled WGS sequence"/>
</dbReference>
<evidence type="ECO:0000256" key="1">
    <source>
        <dbReference type="ARBA" id="ARBA00010879"/>
    </source>
</evidence>
<dbReference type="Pfam" id="PF17919">
    <property type="entry name" value="RT_RNaseH_2"/>
    <property type="match status" value="1"/>
</dbReference>
<evidence type="ECO:0000259" key="3">
    <source>
        <dbReference type="PROSITE" id="PS50878"/>
    </source>
</evidence>
<feature type="domain" description="Integrase catalytic" evidence="5">
    <location>
        <begin position="1029"/>
        <end position="1152"/>
    </location>
</feature>
<feature type="domain" description="Reverse transcriptase" evidence="3">
    <location>
        <begin position="398"/>
        <end position="582"/>
    </location>
</feature>
<keyword evidence="7" id="KW-1185">Reference proteome</keyword>
<dbReference type="InterPro" id="IPR036397">
    <property type="entry name" value="RNaseH_sf"/>
</dbReference>
<dbReference type="InterPro" id="IPR000477">
    <property type="entry name" value="RT_dom"/>
</dbReference>
<dbReference type="InterPro" id="IPR012337">
    <property type="entry name" value="RNaseH-like_sf"/>
</dbReference>
<comment type="caution">
    <text evidence="6">The sequence shown here is derived from an EMBL/GenBank/DDBJ whole genome shotgun (WGS) entry which is preliminary data.</text>
</comment>
<gene>
    <name evidence="6" type="ORF">GRJ2_003102500</name>
</gene>
<organism evidence="6 7">
    <name type="scientific">Grus japonensis</name>
    <name type="common">Japanese crane</name>
    <name type="synonym">Red-crowned crane</name>
    <dbReference type="NCBI Taxonomy" id="30415"/>
    <lineage>
        <taxon>Eukaryota</taxon>
        <taxon>Metazoa</taxon>
        <taxon>Chordata</taxon>
        <taxon>Craniata</taxon>
        <taxon>Vertebrata</taxon>
        <taxon>Euteleostomi</taxon>
        <taxon>Archelosauria</taxon>
        <taxon>Archosauria</taxon>
        <taxon>Dinosauria</taxon>
        <taxon>Saurischia</taxon>
        <taxon>Theropoda</taxon>
        <taxon>Coelurosauria</taxon>
        <taxon>Aves</taxon>
        <taxon>Neognathae</taxon>
        <taxon>Neoaves</taxon>
        <taxon>Gruiformes</taxon>
        <taxon>Gruidae</taxon>
        <taxon>Grus</taxon>
    </lineage>
</organism>
<evidence type="ECO:0000313" key="7">
    <source>
        <dbReference type="Proteomes" id="UP001623348"/>
    </source>
</evidence>
<dbReference type="InterPro" id="IPR041577">
    <property type="entry name" value="RT_RNaseH_2"/>
</dbReference>
<dbReference type="Gene3D" id="3.10.10.10">
    <property type="entry name" value="HIV Type 1 Reverse Transcriptase, subunit A, domain 1"/>
    <property type="match status" value="1"/>
</dbReference>
<dbReference type="PROSITE" id="PS50879">
    <property type="entry name" value="RNASE_H_1"/>
    <property type="match status" value="1"/>
</dbReference>
<dbReference type="EC" id="3.1.26.4" evidence="2"/>
<dbReference type="Pfam" id="PF00665">
    <property type="entry name" value="rve"/>
    <property type="match status" value="1"/>
</dbReference>
<dbReference type="PANTHER" id="PTHR33064">
    <property type="entry name" value="POL PROTEIN"/>
    <property type="match status" value="1"/>
</dbReference>
<accession>A0ABC9Y8I1</accession>
<evidence type="ECO:0000259" key="5">
    <source>
        <dbReference type="PROSITE" id="PS50994"/>
    </source>
</evidence>
<dbReference type="InterPro" id="IPR002156">
    <property type="entry name" value="RNaseH_domain"/>
</dbReference>
<protein>
    <recommendedName>
        <fullName evidence="2">ribonuclease H</fullName>
        <ecNumber evidence="2">3.1.26.4</ecNumber>
    </recommendedName>
</protein>
<dbReference type="GO" id="GO:0004523">
    <property type="term" value="F:RNA-DNA hybrid ribonuclease activity"/>
    <property type="evidence" value="ECO:0007669"/>
    <property type="project" value="UniProtKB-EC"/>
</dbReference>
<dbReference type="EMBL" id="BAAFJT010000067">
    <property type="protein sequence ID" value="GAB0206369.1"/>
    <property type="molecule type" value="Genomic_DNA"/>
</dbReference>
<evidence type="ECO:0000256" key="2">
    <source>
        <dbReference type="ARBA" id="ARBA00012180"/>
    </source>
</evidence>
<dbReference type="InterPro" id="IPR043502">
    <property type="entry name" value="DNA/RNA_pol_sf"/>
</dbReference>